<keyword evidence="2" id="KW-0806">Transcription termination</keyword>
<reference evidence="5 6" key="1">
    <citation type="journal article" date="2019" name="Sci. Rep.">
        <title>A high-quality genome of Eragrostis curvula grass provides insights into Poaceae evolution and supports new strategies to enhance forage quality.</title>
        <authorList>
            <person name="Carballo J."/>
            <person name="Santos B.A.C.M."/>
            <person name="Zappacosta D."/>
            <person name="Garbus I."/>
            <person name="Selva J.P."/>
            <person name="Gallo C.A."/>
            <person name="Diaz A."/>
            <person name="Albertini E."/>
            <person name="Caccamo M."/>
            <person name="Echenique V."/>
        </authorList>
    </citation>
    <scope>NUCLEOTIDE SEQUENCE [LARGE SCALE GENOMIC DNA]</scope>
    <source>
        <strain evidence="6">cv. Victoria</strain>
        <tissue evidence="5">Leaf</tissue>
    </source>
</reference>
<accession>A0A5J9TIW0</accession>
<dbReference type="GO" id="GO:0003676">
    <property type="term" value="F:nucleic acid binding"/>
    <property type="evidence" value="ECO:0007669"/>
    <property type="project" value="InterPro"/>
</dbReference>
<proteinExistence type="inferred from homology"/>
<evidence type="ECO:0000256" key="2">
    <source>
        <dbReference type="ARBA" id="ARBA00022472"/>
    </source>
</evidence>
<dbReference type="Pfam" id="PF02536">
    <property type="entry name" value="mTERF"/>
    <property type="match status" value="1"/>
</dbReference>
<dbReference type="EMBL" id="RWGY01000624">
    <property type="protein sequence ID" value="TVU00209.1"/>
    <property type="molecule type" value="Genomic_DNA"/>
</dbReference>
<organism evidence="5 6">
    <name type="scientific">Eragrostis curvula</name>
    <name type="common">weeping love grass</name>
    <dbReference type="NCBI Taxonomy" id="38414"/>
    <lineage>
        <taxon>Eukaryota</taxon>
        <taxon>Viridiplantae</taxon>
        <taxon>Streptophyta</taxon>
        <taxon>Embryophyta</taxon>
        <taxon>Tracheophyta</taxon>
        <taxon>Spermatophyta</taxon>
        <taxon>Magnoliopsida</taxon>
        <taxon>Liliopsida</taxon>
        <taxon>Poales</taxon>
        <taxon>Poaceae</taxon>
        <taxon>PACMAD clade</taxon>
        <taxon>Chloridoideae</taxon>
        <taxon>Eragrostideae</taxon>
        <taxon>Eragrostidinae</taxon>
        <taxon>Eragrostis</taxon>
    </lineage>
</organism>
<dbReference type="PANTHER" id="PTHR13068">
    <property type="entry name" value="CGI-12 PROTEIN-RELATED"/>
    <property type="match status" value="1"/>
</dbReference>
<evidence type="ECO:0000313" key="4">
    <source>
        <dbReference type="EMBL" id="TVU00209.1"/>
    </source>
</evidence>
<dbReference type="InterPro" id="IPR038538">
    <property type="entry name" value="MTERF_sf"/>
</dbReference>
<dbReference type="Gramene" id="TVU11343">
    <property type="protein sequence ID" value="TVU11343"/>
    <property type="gene ID" value="EJB05_44925"/>
</dbReference>
<evidence type="ECO:0000256" key="1">
    <source>
        <dbReference type="ARBA" id="ARBA00007692"/>
    </source>
</evidence>
<keyword evidence="2" id="KW-0804">Transcription</keyword>
<dbReference type="GO" id="GO:0006353">
    <property type="term" value="P:DNA-templated transcription termination"/>
    <property type="evidence" value="ECO:0007669"/>
    <property type="project" value="UniProtKB-KW"/>
</dbReference>
<dbReference type="OrthoDB" id="1900587at2759"/>
<feature type="non-terminal residue" evidence="5">
    <location>
        <position position="1"/>
    </location>
</feature>
<dbReference type="InterPro" id="IPR003690">
    <property type="entry name" value="MTERF"/>
</dbReference>
<dbReference type="AlphaFoldDB" id="A0A5J9TIW0"/>
<dbReference type="PANTHER" id="PTHR13068:SF83">
    <property type="entry name" value="OS06G0224500 PROTEIN"/>
    <property type="match status" value="1"/>
</dbReference>
<gene>
    <name evidence="5" type="ORF">EJB05_44925</name>
    <name evidence="4" type="ORF">EJB05_54388</name>
</gene>
<comment type="caution">
    <text evidence="5">The sequence shown here is derived from an EMBL/GenBank/DDBJ whole genome shotgun (WGS) entry which is preliminary data.</text>
</comment>
<dbReference type="Gene3D" id="1.25.70.10">
    <property type="entry name" value="Transcription termination factor 3, mitochondrial"/>
    <property type="match status" value="1"/>
</dbReference>
<dbReference type="FunFam" id="1.25.70.10:FF:000001">
    <property type="entry name" value="Mitochondrial transcription termination factor-like"/>
    <property type="match status" value="1"/>
</dbReference>
<evidence type="ECO:0000256" key="3">
    <source>
        <dbReference type="ARBA" id="ARBA00022946"/>
    </source>
</evidence>
<comment type="similarity">
    <text evidence="1">Belongs to the mTERF family.</text>
</comment>
<evidence type="ECO:0000313" key="5">
    <source>
        <dbReference type="EMBL" id="TVU11343.1"/>
    </source>
</evidence>
<dbReference type="Gramene" id="TVU00209">
    <property type="protein sequence ID" value="TVU00209"/>
    <property type="gene ID" value="EJB05_54388"/>
</dbReference>
<sequence>MALHRSRACALSLILRTQHSFSASHASPVVSLHRLLCSVAAAASSASSSRSFAVEDYLVSRCGVTRAQALKAAKKIPYLSSHSKPDAVLAFLGGTLGVPAGDIAAAVAMDPRFLAANVERTIEPRIAEISNLGLSRDEIARLIPLAPCFFHSRFLSRNLEFWLNELGSFDKILQALRMNSSMLAVDPDKMAIPNMAFLRQCGLNASDLLACSIYSPRLFSMNPEHLREAVKRVEELGVERGTRMFARTLVLISLRSKEAVTSRMQLLQKFGFSQDDVREIVRKAPPVLGLSDQKVQGNVDFLMKDVGLDASYIARRPVLILYSLERRLLPRHWLLKVLKEKGLLTFEFDYYATASMGEKLFLQKFVLPYKDVVPGLAEDYASKCSVKAVHRVS</sequence>
<dbReference type="SMART" id="SM00733">
    <property type="entry name" value="Mterf"/>
    <property type="match status" value="6"/>
</dbReference>
<dbReference type="EMBL" id="RWGY01000039">
    <property type="protein sequence ID" value="TVU11343.1"/>
    <property type="molecule type" value="Genomic_DNA"/>
</dbReference>
<keyword evidence="3" id="KW-0809">Transit peptide</keyword>
<dbReference type="Proteomes" id="UP000324897">
    <property type="component" value="Chromosome 3"/>
</dbReference>
<name>A0A5J9TIW0_9POAL</name>
<protein>
    <submittedName>
        <fullName evidence="5">Uncharacterized protein</fullName>
    </submittedName>
</protein>
<keyword evidence="6" id="KW-1185">Reference proteome</keyword>
<keyword evidence="2" id="KW-0805">Transcription regulation</keyword>
<evidence type="ECO:0000313" key="6">
    <source>
        <dbReference type="Proteomes" id="UP000324897"/>
    </source>
</evidence>